<dbReference type="InterPro" id="IPR027417">
    <property type="entry name" value="P-loop_NTPase"/>
</dbReference>
<dbReference type="SMART" id="SM00493">
    <property type="entry name" value="TOPRIM"/>
    <property type="match status" value="1"/>
</dbReference>
<proteinExistence type="predicted"/>
<dbReference type="GO" id="GO:0003678">
    <property type="term" value="F:DNA helicase activity"/>
    <property type="evidence" value="ECO:0000318"/>
    <property type="project" value="GO_Central"/>
</dbReference>
<comment type="caution">
    <text evidence="2">The sequence shown here is derived from an EMBL/GenBank/DDBJ whole genome shotgun (WGS) entry which is preliminary data.</text>
</comment>
<dbReference type="OMA" id="EGCKDAN"/>
<dbReference type="Gene3D" id="3.40.1360.10">
    <property type="match status" value="1"/>
</dbReference>
<dbReference type="OrthoDB" id="1898560at2759"/>
<protein>
    <recommendedName>
        <fullName evidence="1">SF4 helicase domain-containing protein</fullName>
    </recommendedName>
</protein>
<accession>A0A0K9PRV8</accession>
<dbReference type="GO" id="GO:0006260">
    <property type="term" value="P:DNA replication"/>
    <property type="evidence" value="ECO:0007669"/>
    <property type="project" value="InterPro"/>
</dbReference>
<dbReference type="SUPFAM" id="SSF56731">
    <property type="entry name" value="DNA primase core"/>
    <property type="match status" value="1"/>
</dbReference>
<evidence type="ECO:0000313" key="3">
    <source>
        <dbReference type="Proteomes" id="UP000036987"/>
    </source>
</evidence>
<sequence length="496" mass="57695">MLAKKKVNEFFSKRKISVETLRRNAVRQRECKDFLAIAFTYKRDGKLVNCKYRTLDKKFWQEKNTEKILYGLDDIKRASEIIIVEGEIDKLSLEEAGFLNCVSVPDGAPAKVSPKELPHEEEDKKYEYLWNCKSYLEKATRIILATDSDPPGQALTEELARRLGKERCWKVTWPKRNDKEICKDANEVLMHLGPEALKQAIKNADFYPVQGLFNFRNYFYEIDDYFYNRHGYELGISTGWRSVDEFYKVVPGELTIITGIPNSGKSEWIDALLCNLNKNNNWKFALCSMENQVREHARKLLEKHIQKPFFDESYGASAERMSIEDLERGKRWLHDTFSLIRCENDDLPSIDWVLKRAKASVLRDGVCGLVIDPYNELDHQRTSNQTETEYVSQILSKIKRFAQHHMCHVWFIAHPKQLKNWDGKPPNIYDISGSAHFINKCDNCIIIHRNRSVAERPIDQVQVCVRKVRNKVVGCLGDAFLTYNKVTGEYADVCQE</sequence>
<evidence type="ECO:0000313" key="2">
    <source>
        <dbReference type="EMBL" id="KMZ71674.1"/>
    </source>
</evidence>
<dbReference type="PROSITE" id="PS51199">
    <property type="entry name" value="SF4_HELICASE"/>
    <property type="match status" value="1"/>
</dbReference>
<dbReference type="EMBL" id="LFYR01000664">
    <property type="protein sequence ID" value="KMZ71674.1"/>
    <property type="molecule type" value="Genomic_DNA"/>
</dbReference>
<dbReference type="InterPro" id="IPR034154">
    <property type="entry name" value="TOPRIM_DnaG/twinkle"/>
</dbReference>
<dbReference type="Gene3D" id="3.40.50.300">
    <property type="entry name" value="P-loop containing nucleotide triphosphate hydrolases"/>
    <property type="match status" value="1"/>
</dbReference>
<organism evidence="2 3">
    <name type="scientific">Zostera marina</name>
    <name type="common">Eelgrass</name>
    <dbReference type="NCBI Taxonomy" id="29655"/>
    <lineage>
        <taxon>Eukaryota</taxon>
        <taxon>Viridiplantae</taxon>
        <taxon>Streptophyta</taxon>
        <taxon>Embryophyta</taxon>
        <taxon>Tracheophyta</taxon>
        <taxon>Spermatophyta</taxon>
        <taxon>Magnoliopsida</taxon>
        <taxon>Liliopsida</taxon>
        <taxon>Zosteraceae</taxon>
        <taxon>Zostera</taxon>
    </lineage>
</organism>
<dbReference type="InterPro" id="IPR006171">
    <property type="entry name" value="TOPRIM_dom"/>
</dbReference>
<dbReference type="CDD" id="cd01029">
    <property type="entry name" value="TOPRIM_primases"/>
    <property type="match status" value="1"/>
</dbReference>
<dbReference type="PANTHER" id="PTHR12873:SF0">
    <property type="entry name" value="TWINKLE MTDNA HELICASE"/>
    <property type="match status" value="1"/>
</dbReference>
<dbReference type="GO" id="GO:0043139">
    <property type="term" value="F:5'-3' DNA helicase activity"/>
    <property type="evidence" value="ECO:0007669"/>
    <property type="project" value="InterPro"/>
</dbReference>
<dbReference type="Proteomes" id="UP000036987">
    <property type="component" value="Unassembled WGS sequence"/>
</dbReference>
<keyword evidence="3" id="KW-1185">Reference proteome</keyword>
<evidence type="ECO:0000259" key="1">
    <source>
        <dbReference type="PROSITE" id="PS51199"/>
    </source>
</evidence>
<reference evidence="3" key="1">
    <citation type="journal article" date="2016" name="Nature">
        <title>The genome of the seagrass Zostera marina reveals angiosperm adaptation to the sea.</title>
        <authorList>
            <person name="Olsen J.L."/>
            <person name="Rouze P."/>
            <person name="Verhelst B."/>
            <person name="Lin Y.-C."/>
            <person name="Bayer T."/>
            <person name="Collen J."/>
            <person name="Dattolo E."/>
            <person name="De Paoli E."/>
            <person name="Dittami S."/>
            <person name="Maumus F."/>
            <person name="Michel G."/>
            <person name="Kersting A."/>
            <person name="Lauritano C."/>
            <person name="Lohaus R."/>
            <person name="Toepel M."/>
            <person name="Tonon T."/>
            <person name="Vanneste K."/>
            <person name="Amirebrahimi M."/>
            <person name="Brakel J."/>
            <person name="Bostroem C."/>
            <person name="Chovatia M."/>
            <person name="Grimwood J."/>
            <person name="Jenkins J.W."/>
            <person name="Jueterbock A."/>
            <person name="Mraz A."/>
            <person name="Stam W.T."/>
            <person name="Tice H."/>
            <person name="Bornberg-Bauer E."/>
            <person name="Green P.J."/>
            <person name="Pearson G.A."/>
            <person name="Procaccini G."/>
            <person name="Duarte C.M."/>
            <person name="Schmutz J."/>
            <person name="Reusch T.B.H."/>
            <person name="Van de Peer Y."/>
        </authorList>
    </citation>
    <scope>NUCLEOTIDE SEQUENCE [LARGE SCALE GENOMIC DNA]</scope>
    <source>
        <strain evidence="3">cv. Finnish</strain>
    </source>
</reference>
<dbReference type="GO" id="GO:0005524">
    <property type="term" value="F:ATP binding"/>
    <property type="evidence" value="ECO:0007669"/>
    <property type="project" value="InterPro"/>
</dbReference>
<dbReference type="AlphaFoldDB" id="A0A0K9PRV8"/>
<dbReference type="InterPro" id="IPR027032">
    <property type="entry name" value="Twinkle-like"/>
</dbReference>
<dbReference type="Pfam" id="PF03796">
    <property type="entry name" value="DnaB_C"/>
    <property type="match status" value="1"/>
</dbReference>
<name>A0A0K9PRV8_ZOSMR</name>
<dbReference type="InterPro" id="IPR007694">
    <property type="entry name" value="DNA_helicase_DnaB-like_C"/>
</dbReference>
<gene>
    <name evidence="2" type="ORF">ZOSMA_177G00020</name>
</gene>
<dbReference type="GO" id="GO:0003697">
    <property type="term" value="F:single-stranded DNA binding"/>
    <property type="evidence" value="ECO:0000318"/>
    <property type="project" value="GO_Central"/>
</dbReference>
<dbReference type="PANTHER" id="PTHR12873">
    <property type="entry name" value="T7-LIKE MITOCHONDRIAL DNA HELICASE"/>
    <property type="match status" value="1"/>
</dbReference>
<feature type="domain" description="SF4 helicase" evidence="1">
    <location>
        <begin position="229"/>
        <end position="496"/>
    </location>
</feature>
<dbReference type="SUPFAM" id="SSF52540">
    <property type="entry name" value="P-loop containing nucleoside triphosphate hydrolases"/>
    <property type="match status" value="1"/>
</dbReference>
<dbReference type="Pfam" id="PF13662">
    <property type="entry name" value="Toprim_4"/>
    <property type="match status" value="1"/>
</dbReference>